<evidence type="ECO:0000313" key="3">
    <source>
        <dbReference type="EMBL" id="KAJ7027071.1"/>
    </source>
</evidence>
<feature type="compositionally biased region" description="Gly residues" evidence="1">
    <location>
        <begin position="136"/>
        <end position="145"/>
    </location>
</feature>
<comment type="caution">
    <text evidence="3">The sequence shown here is derived from an EMBL/GenBank/DDBJ whole genome shotgun (WGS) entry which is preliminary data.</text>
</comment>
<dbReference type="Proteomes" id="UP001218188">
    <property type="component" value="Unassembled WGS sequence"/>
</dbReference>
<feature type="chain" id="PRO_5042171007" evidence="2">
    <location>
        <begin position="26"/>
        <end position="254"/>
    </location>
</feature>
<protein>
    <submittedName>
        <fullName evidence="3">Uncharacterized protein</fullName>
    </submittedName>
</protein>
<gene>
    <name evidence="3" type="ORF">C8F04DRAFT_1123337</name>
</gene>
<sequence>MSHSFPHLLKKMSFLLLLACVYVTAEPFPPMNTTHLATPSVLAPVLPYFLSSPGQSLITGLLGTRQFCEGGESDCGDGCCPDGFYCDPPGCCQNGEVCGGIPSGCPETGETPCGFDSCCRPDETCTDDLECVSGGGGGGGGGGGSPTTTKETTTKKTTTTTHKTTATTTTSDFAIGTPGGGTQISDDGNSETFTRPITPTATVPTPPTGFSILASPTSGPSTSAGSATTTTGTNFWFLTTILNTCTFFCLYWRV</sequence>
<accession>A0AAD6SHS7</accession>
<name>A0AAD6SHS7_9AGAR</name>
<evidence type="ECO:0000256" key="1">
    <source>
        <dbReference type="SAM" id="MobiDB-lite"/>
    </source>
</evidence>
<reference evidence="3" key="1">
    <citation type="submission" date="2023-03" db="EMBL/GenBank/DDBJ databases">
        <title>Massive genome expansion in bonnet fungi (Mycena s.s.) driven by repeated elements and novel gene families across ecological guilds.</title>
        <authorList>
            <consortium name="Lawrence Berkeley National Laboratory"/>
            <person name="Harder C.B."/>
            <person name="Miyauchi S."/>
            <person name="Viragh M."/>
            <person name="Kuo A."/>
            <person name="Thoen E."/>
            <person name="Andreopoulos B."/>
            <person name="Lu D."/>
            <person name="Skrede I."/>
            <person name="Drula E."/>
            <person name="Henrissat B."/>
            <person name="Morin E."/>
            <person name="Kohler A."/>
            <person name="Barry K."/>
            <person name="LaButti K."/>
            <person name="Morin E."/>
            <person name="Salamov A."/>
            <person name="Lipzen A."/>
            <person name="Mereny Z."/>
            <person name="Hegedus B."/>
            <person name="Baldrian P."/>
            <person name="Stursova M."/>
            <person name="Weitz H."/>
            <person name="Taylor A."/>
            <person name="Grigoriev I.V."/>
            <person name="Nagy L.G."/>
            <person name="Martin F."/>
            <person name="Kauserud H."/>
        </authorList>
    </citation>
    <scope>NUCLEOTIDE SEQUENCE</scope>
    <source>
        <strain evidence="3">CBHHK200</strain>
    </source>
</reference>
<feature type="compositionally biased region" description="Low complexity" evidence="1">
    <location>
        <begin position="146"/>
        <end position="170"/>
    </location>
</feature>
<feature type="region of interest" description="Disordered" evidence="1">
    <location>
        <begin position="136"/>
        <end position="190"/>
    </location>
</feature>
<organism evidence="3 4">
    <name type="scientific">Mycena alexandri</name>
    <dbReference type="NCBI Taxonomy" id="1745969"/>
    <lineage>
        <taxon>Eukaryota</taxon>
        <taxon>Fungi</taxon>
        <taxon>Dikarya</taxon>
        <taxon>Basidiomycota</taxon>
        <taxon>Agaricomycotina</taxon>
        <taxon>Agaricomycetes</taxon>
        <taxon>Agaricomycetidae</taxon>
        <taxon>Agaricales</taxon>
        <taxon>Marasmiineae</taxon>
        <taxon>Mycenaceae</taxon>
        <taxon>Mycena</taxon>
    </lineage>
</organism>
<evidence type="ECO:0000313" key="4">
    <source>
        <dbReference type="Proteomes" id="UP001218188"/>
    </source>
</evidence>
<dbReference type="AlphaFoldDB" id="A0AAD6SHS7"/>
<dbReference type="EMBL" id="JARJCM010000129">
    <property type="protein sequence ID" value="KAJ7027071.1"/>
    <property type="molecule type" value="Genomic_DNA"/>
</dbReference>
<keyword evidence="4" id="KW-1185">Reference proteome</keyword>
<feature type="signal peptide" evidence="2">
    <location>
        <begin position="1"/>
        <end position="25"/>
    </location>
</feature>
<keyword evidence="2" id="KW-0732">Signal</keyword>
<evidence type="ECO:0000256" key="2">
    <source>
        <dbReference type="SAM" id="SignalP"/>
    </source>
</evidence>
<proteinExistence type="predicted"/>